<accession>A0A1W1V8R8</accession>
<dbReference type="Proteomes" id="UP000192582">
    <property type="component" value="Unassembled WGS sequence"/>
</dbReference>
<reference evidence="1 2" key="1">
    <citation type="submission" date="2017-04" db="EMBL/GenBank/DDBJ databases">
        <authorList>
            <person name="Afonso C.L."/>
            <person name="Miller P.J."/>
            <person name="Scott M.A."/>
            <person name="Spackman E."/>
            <person name="Goraichik I."/>
            <person name="Dimitrov K.M."/>
            <person name="Suarez D.L."/>
            <person name="Swayne D.E."/>
        </authorList>
    </citation>
    <scope>NUCLEOTIDE SEQUENCE [LARGE SCALE GENOMIC DNA]</scope>
    <source>
        <strain evidence="1 2">KR-140</strain>
    </source>
</reference>
<name>A0A1W1V8R8_9DEIO</name>
<dbReference type="EMBL" id="FWWU01000009">
    <property type="protein sequence ID" value="SMB89431.1"/>
    <property type="molecule type" value="Genomic_DNA"/>
</dbReference>
<proteinExistence type="predicted"/>
<keyword evidence="2" id="KW-1185">Reference proteome</keyword>
<evidence type="ECO:0000313" key="1">
    <source>
        <dbReference type="EMBL" id="SMB89431.1"/>
    </source>
</evidence>
<organism evidence="1 2">
    <name type="scientific">Deinococcus hopiensis KR-140</name>
    <dbReference type="NCBI Taxonomy" id="695939"/>
    <lineage>
        <taxon>Bacteria</taxon>
        <taxon>Thermotogati</taxon>
        <taxon>Deinococcota</taxon>
        <taxon>Deinococci</taxon>
        <taxon>Deinococcales</taxon>
        <taxon>Deinococcaceae</taxon>
        <taxon>Deinococcus</taxon>
    </lineage>
</organism>
<evidence type="ECO:0000313" key="2">
    <source>
        <dbReference type="Proteomes" id="UP000192582"/>
    </source>
</evidence>
<protein>
    <submittedName>
        <fullName evidence="1">Uncharacterized protein</fullName>
    </submittedName>
</protein>
<sequence>MRRAKAARIAAQEDRAYRTGELLPSQALDALLKWIEGAERDVENVIRMMGTGAVSARPLEHPAREAVCSWKDAFEVASEEGVSPSPPAGTVEYLEAEARARERALTEEASGAKDLRAAARWRAARFWFFSTGARVMGEHP</sequence>
<dbReference type="AlphaFoldDB" id="A0A1W1V8R8"/>
<gene>
    <name evidence="1" type="ORF">SAMN00790413_00413</name>
</gene>